<dbReference type="SUPFAM" id="SSF54197">
    <property type="entry name" value="HIT-like"/>
    <property type="match status" value="1"/>
</dbReference>
<dbReference type="EMBL" id="KF900805">
    <property type="protein sequence ID" value="AIF07531.1"/>
    <property type="molecule type" value="Genomic_DNA"/>
</dbReference>
<dbReference type="InterPro" id="IPR036265">
    <property type="entry name" value="HIT-like_sf"/>
</dbReference>
<reference evidence="5" key="1">
    <citation type="journal article" date="2014" name="Genome Biol. Evol.">
        <title>Pangenome evidence for extensive interdomain horizontal transfer affecting lineage core and shell genes in uncultured planktonic thaumarchaeota and euryarchaeota.</title>
        <authorList>
            <person name="Deschamps P."/>
            <person name="Zivanovic Y."/>
            <person name="Moreira D."/>
            <person name="Rodriguez-Valera F."/>
            <person name="Lopez-Garcia P."/>
        </authorList>
    </citation>
    <scope>NUCLEOTIDE SEQUENCE</scope>
</reference>
<dbReference type="Pfam" id="PF11969">
    <property type="entry name" value="DcpS_C"/>
    <property type="match status" value="1"/>
</dbReference>
<evidence type="ECO:0000259" key="4">
    <source>
        <dbReference type="PROSITE" id="PS51084"/>
    </source>
</evidence>
<gene>
    <name evidence="5" type="primary">hit</name>
</gene>
<dbReference type="PROSITE" id="PS00892">
    <property type="entry name" value="HIT_1"/>
    <property type="match status" value="1"/>
</dbReference>
<dbReference type="InterPro" id="IPR011146">
    <property type="entry name" value="HIT-like"/>
</dbReference>
<dbReference type="PROSITE" id="PS51084">
    <property type="entry name" value="HIT_2"/>
    <property type="match status" value="1"/>
</dbReference>
<evidence type="ECO:0000313" key="5">
    <source>
        <dbReference type="EMBL" id="AIF07531.1"/>
    </source>
</evidence>
<dbReference type="GO" id="GO:0003824">
    <property type="term" value="F:catalytic activity"/>
    <property type="evidence" value="ECO:0007669"/>
    <property type="project" value="InterPro"/>
</dbReference>
<feature type="short sequence motif" description="Histidine triad motif" evidence="2 3">
    <location>
        <begin position="98"/>
        <end position="102"/>
    </location>
</feature>
<evidence type="ECO:0000256" key="1">
    <source>
        <dbReference type="PIRSR" id="PIRSR601310-1"/>
    </source>
</evidence>
<dbReference type="InterPro" id="IPR001310">
    <property type="entry name" value="Histidine_triad_HIT"/>
</dbReference>
<protein>
    <submittedName>
        <fullName evidence="5">HIT domain-containing protein (Hit)</fullName>
    </submittedName>
</protein>
<feature type="domain" description="HIT" evidence="4">
    <location>
        <begin position="5"/>
        <end position="114"/>
    </location>
</feature>
<evidence type="ECO:0000256" key="2">
    <source>
        <dbReference type="PIRSR" id="PIRSR601310-3"/>
    </source>
</evidence>
<dbReference type="Gene3D" id="3.30.428.10">
    <property type="entry name" value="HIT-like"/>
    <property type="match status" value="1"/>
</dbReference>
<evidence type="ECO:0000256" key="3">
    <source>
        <dbReference type="PROSITE-ProRule" id="PRU00464"/>
    </source>
</evidence>
<dbReference type="PANTHER" id="PTHR23089">
    <property type="entry name" value="HISTIDINE TRIAD HIT PROTEIN"/>
    <property type="match status" value="1"/>
</dbReference>
<dbReference type="AlphaFoldDB" id="A0A075GUF8"/>
<organism evidence="5">
    <name type="scientific">uncultured marine group II/III euryarchaeote KM3_203_F09</name>
    <dbReference type="NCBI Taxonomy" id="1456423"/>
    <lineage>
        <taxon>Archaea</taxon>
        <taxon>Methanobacteriati</taxon>
        <taxon>Methanobacteriota</taxon>
        <taxon>environmental samples</taxon>
    </lineage>
</organism>
<feature type="active site" description="Tele-AMP-histidine intermediate" evidence="1">
    <location>
        <position position="100"/>
    </location>
</feature>
<name>A0A075GUF8_9EURY</name>
<accession>A0A075GUF8</accession>
<proteinExistence type="predicted"/>
<dbReference type="PRINTS" id="PR00332">
    <property type="entry name" value="HISTRIAD"/>
</dbReference>
<dbReference type="CDD" id="cd01276">
    <property type="entry name" value="PKCI_related"/>
    <property type="match status" value="1"/>
</dbReference>
<sequence length="114" mass="12822">MGDCLFCKIRDGKIPGDIVYENEHVLAFNDINPTAPTHILIIPKEHISTLNDLEDNHKQTMGEIFLAAKEIAAEKGFAESGYRTIFNCNGHGQQTVFHIHLHLIGERQMTWPPG</sequence>
<dbReference type="InterPro" id="IPR019808">
    <property type="entry name" value="Histidine_triad_CS"/>
</dbReference>